<feature type="compositionally biased region" description="Acidic residues" evidence="4">
    <location>
        <begin position="723"/>
        <end position="742"/>
    </location>
</feature>
<feature type="compositionally biased region" description="Acidic residues" evidence="4">
    <location>
        <begin position="798"/>
        <end position="811"/>
    </location>
</feature>
<gene>
    <name evidence="5" type="primary">POL5</name>
    <name evidence="5" type="ORF">LTR05_003002</name>
</gene>
<keyword evidence="3" id="KW-0539">Nucleus</keyword>
<name>A0AAN7Y8L0_9EURO</name>
<comment type="similarity">
    <text evidence="2">Belongs to the MYBBP1A family.</text>
</comment>
<keyword evidence="5" id="KW-0548">Nucleotidyltransferase</keyword>
<protein>
    <submittedName>
        <fullName evidence="5">DNA-directed DNA polymerase</fullName>
        <ecNumber evidence="5">2.7.7.7</ecNumber>
    </submittedName>
</protein>
<dbReference type="InterPro" id="IPR007015">
    <property type="entry name" value="DNA_pol_V/MYBBP1A"/>
</dbReference>
<feature type="region of interest" description="Disordered" evidence="4">
    <location>
        <begin position="788"/>
        <end position="813"/>
    </location>
</feature>
<evidence type="ECO:0000256" key="2">
    <source>
        <dbReference type="ARBA" id="ARBA00006809"/>
    </source>
</evidence>
<dbReference type="EC" id="2.7.7.7" evidence="5"/>
<sequence>MKRPRDEEIDRSRPISKRPKIDADLARLWENLADDNEETRLEAAFELIQTHCRDTQPEYARNIARRLFRGLCSGRKGARPGFYIALVGALSLKPNAFGCEDLSFAETFPILELQTRPEAGTSGQDERDHYFGRLLAVKAVVESGVLESSPDLQAEWARVLDSIYTLMVQKPWLRAEASAVVCSAIHRFAAQKVSDAQKAAVQTLKQLNKHKLTRTIGGVAIWLTVKTTFPSAKLPQDSWNLGNPLSLSELSALKKALLDSRTTDNLDQDVTGTSGWSPSLNPAWKLVLQELSKPRSKNEVSFERFWNEVVDNGVFGESSNPERKLTGFLILETALQQVDDSSTEVCFSRNLMASLMQGLSAKESYQRRIIDRITAFIKTDLKHKRPDAVHQIIRGLLVGSDLRDFDVETKTDILQSLLTSTSLESGVGIGHDLLSWLHQLPIDQQDVVKANSRKRNLINILQRAVCQQIRCVTQSTSANALTVGLDLQKSFSIIKGLMETCQKAKGTASTISLDEPTFTLLTDKMNLCLEALLTAGAVGQRALLELVRILENFNLEAEAGIQESLSAAWQQYNKLVTVVNQNSSHVSINGHAKRTKIRPGDGLAMLFAMVLYQVYNGDEGSIEMLDEVVEMAEDFLAEDKDSAIANHIVDIVLSLFSKSSKLVRRAASLIFEAFAVDMSSDGLKALRDILTAKESREGQQELFESGDIDTVNDSDANSLAESDAVDSDVEIVDGVDDSDVEVDDKASDSEETPSESGDDTSEPDDAETDSNDEELDNFESALAAALGTRKLDQNDLPNGDEEDDSDSDMSDSEMMQLDDKLAEVFKNQQNQSSAQKLRKAENKNAKENVINLKNRALDMVEIFLRTQQARGLECLELLSSVLELAATTNTQQLANRAVELIKTYSQKSRGPKLPQVEHSEEAQTKLQDQLRRLHVAICNRSASNAFIDAAAQLNTLICRLLVKTGKDDVEGVVTQISSETGSKRETTRRAFKDFWSRYNAWTNSLRDNQQKQPAKVAANGDVNRRAEEQGPSVPAKPKDKKKKQKKSQQKDQALG</sequence>
<keyword evidence="5" id="KW-0239">DNA-directed DNA polymerase</keyword>
<keyword evidence="6" id="KW-1185">Reference proteome</keyword>
<reference evidence="5 6" key="1">
    <citation type="submission" date="2023-08" db="EMBL/GenBank/DDBJ databases">
        <title>Black Yeasts Isolated from many extreme environments.</title>
        <authorList>
            <person name="Coleine C."/>
            <person name="Stajich J.E."/>
            <person name="Selbmann L."/>
        </authorList>
    </citation>
    <scope>NUCLEOTIDE SEQUENCE [LARGE SCALE GENOMIC DNA]</scope>
    <source>
        <strain evidence="5 6">CCFEE 5910</strain>
    </source>
</reference>
<comment type="subcellular location">
    <subcellularLocation>
        <location evidence="1">Nucleus</location>
    </subcellularLocation>
</comment>
<dbReference type="Proteomes" id="UP001309876">
    <property type="component" value="Unassembled WGS sequence"/>
</dbReference>
<feature type="region of interest" description="Disordered" evidence="4">
    <location>
        <begin position="697"/>
        <end position="773"/>
    </location>
</feature>
<feature type="compositionally biased region" description="Basic residues" evidence="4">
    <location>
        <begin position="1038"/>
        <end position="1047"/>
    </location>
</feature>
<dbReference type="GO" id="GO:0006355">
    <property type="term" value="P:regulation of DNA-templated transcription"/>
    <property type="evidence" value="ECO:0007669"/>
    <property type="project" value="InterPro"/>
</dbReference>
<dbReference type="EMBL" id="JAVRRJ010000002">
    <property type="protein sequence ID" value="KAK5088780.1"/>
    <property type="molecule type" value="Genomic_DNA"/>
</dbReference>
<dbReference type="GO" id="GO:0003887">
    <property type="term" value="F:DNA-directed DNA polymerase activity"/>
    <property type="evidence" value="ECO:0007669"/>
    <property type="project" value="UniProtKB-KW"/>
</dbReference>
<keyword evidence="5" id="KW-0808">Transferase</keyword>
<evidence type="ECO:0000313" key="5">
    <source>
        <dbReference type="EMBL" id="KAK5088780.1"/>
    </source>
</evidence>
<dbReference type="GO" id="GO:0000182">
    <property type="term" value="F:rDNA binding"/>
    <property type="evidence" value="ECO:0007669"/>
    <property type="project" value="TreeGrafter"/>
</dbReference>
<proteinExistence type="inferred from homology"/>
<evidence type="ECO:0000313" key="6">
    <source>
        <dbReference type="Proteomes" id="UP001309876"/>
    </source>
</evidence>
<dbReference type="AlphaFoldDB" id="A0AAN7Y8L0"/>
<feature type="compositionally biased region" description="Acidic residues" evidence="4">
    <location>
        <begin position="749"/>
        <end position="773"/>
    </location>
</feature>
<dbReference type="PANTHER" id="PTHR13213:SF2">
    <property type="entry name" value="MYB-BINDING PROTEIN 1A"/>
    <property type="match status" value="1"/>
</dbReference>
<accession>A0AAN7Y8L0</accession>
<comment type="caution">
    <text evidence="5">The sequence shown here is derived from an EMBL/GenBank/DDBJ whole genome shotgun (WGS) entry which is preliminary data.</text>
</comment>
<evidence type="ECO:0000256" key="1">
    <source>
        <dbReference type="ARBA" id="ARBA00004123"/>
    </source>
</evidence>
<dbReference type="GO" id="GO:0005730">
    <property type="term" value="C:nucleolus"/>
    <property type="evidence" value="ECO:0007669"/>
    <property type="project" value="InterPro"/>
</dbReference>
<dbReference type="InterPro" id="IPR016024">
    <property type="entry name" value="ARM-type_fold"/>
</dbReference>
<evidence type="ECO:0000256" key="3">
    <source>
        <dbReference type="ARBA" id="ARBA00023242"/>
    </source>
</evidence>
<evidence type="ECO:0000256" key="4">
    <source>
        <dbReference type="SAM" id="MobiDB-lite"/>
    </source>
</evidence>
<dbReference type="PANTHER" id="PTHR13213">
    <property type="entry name" value="MYB-BINDING PROTEIN 1A FAMILY MEMBER"/>
    <property type="match status" value="1"/>
</dbReference>
<organism evidence="5 6">
    <name type="scientific">Lithohypha guttulata</name>
    <dbReference type="NCBI Taxonomy" id="1690604"/>
    <lineage>
        <taxon>Eukaryota</taxon>
        <taxon>Fungi</taxon>
        <taxon>Dikarya</taxon>
        <taxon>Ascomycota</taxon>
        <taxon>Pezizomycotina</taxon>
        <taxon>Eurotiomycetes</taxon>
        <taxon>Chaetothyriomycetidae</taxon>
        <taxon>Chaetothyriales</taxon>
        <taxon>Trichomeriaceae</taxon>
        <taxon>Lithohypha</taxon>
    </lineage>
</organism>
<dbReference type="SUPFAM" id="SSF48371">
    <property type="entry name" value="ARM repeat"/>
    <property type="match status" value="1"/>
</dbReference>
<dbReference type="Pfam" id="PF04931">
    <property type="entry name" value="DNA_pol_phi"/>
    <property type="match status" value="1"/>
</dbReference>
<feature type="region of interest" description="Disordered" evidence="4">
    <location>
        <begin position="1007"/>
        <end position="1055"/>
    </location>
</feature>